<proteinExistence type="predicted"/>
<name>A0A232EKG4_9HYME</name>
<protein>
    <submittedName>
        <fullName evidence="2">Uncharacterized protein</fullName>
    </submittedName>
</protein>
<comment type="caution">
    <text evidence="2">The sequence shown here is derived from an EMBL/GenBank/DDBJ whole genome shotgun (WGS) entry which is preliminary data.</text>
</comment>
<dbReference type="EMBL" id="NNAY01003796">
    <property type="protein sequence ID" value="OXU18849.1"/>
    <property type="molecule type" value="Genomic_DNA"/>
</dbReference>
<feature type="compositionally biased region" description="Basic and acidic residues" evidence="1">
    <location>
        <begin position="7"/>
        <end position="22"/>
    </location>
</feature>
<evidence type="ECO:0000313" key="3">
    <source>
        <dbReference type="Proteomes" id="UP000215335"/>
    </source>
</evidence>
<gene>
    <name evidence="2" type="ORF">TSAR_004477</name>
</gene>
<feature type="region of interest" description="Disordered" evidence="1">
    <location>
        <begin position="1"/>
        <end position="46"/>
    </location>
</feature>
<accession>A0A232EKG4</accession>
<sequence length="83" mass="8896">MRFTIQADKKLSGLNGSKREGDQTLNGESGPTLPSKIGTNARQNDGHLAEVRGSWWRQSLKSEAPGGDKVCHGETAIVSCELS</sequence>
<evidence type="ECO:0000256" key="1">
    <source>
        <dbReference type="SAM" id="MobiDB-lite"/>
    </source>
</evidence>
<keyword evidence="3" id="KW-1185">Reference proteome</keyword>
<reference evidence="2 3" key="1">
    <citation type="journal article" date="2017" name="Curr. Biol.">
        <title>The Evolution of Venom by Co-option of Single-Copy Genes.</title>
        <authorList>
            <person name="Martinson E.O."/>
            <person name="Mrinalini"/>
            <person name="Kelkar Y.D."/>
            <person name="Chang C.H."/>
            <person name="Werren J.H."/>
        </authorList>
    </citation>
    <scope>NUCLEOTIDE SEQUENCE [LARGE SCALE GENOMIC DNA]</scope>
    <source>
        <strain evidence="2 3">Alberta</strain>
        <tissue evidence="2">Whole body</tissue>
    </source>
</reference>
<evidence type="ECO:0000313" key="2">
    <source>
        <dbReference type="EMBL" id="OXU18849.1"/>
    </source>
</evidence>
<organism evidence="2 3">
    <name type="scientific">Trichomalopsis sarcophagae</name>
    <dbReference type="NCBI Taxonomy" id="543379"/>
    <lineage>
        <taxon>Eukaryota</taxon>
        <taxon>Metazoa</taxon>
        <taxon>Ecdysozoa</taxon>
        <taxon>Arthropoda</taxon>
        <taxon>Hexapoda</taxon>
        <taxon>Insecta</taxon>
        <taxon>Pterygota</taxon>
        <taxon>Neoptera</taxon>
        <taxon>Endopterygota</taxon>
        <taxon>Hymenoptera</taxon>
        <taxon>Apocrita</taxon>
        <taxon>Proctotrupomorpha</taxon>
        <taxon>Chalcidoidea</taxon>
        <taxon>Pteromalidae</taxon>
        <taxon>Pteromalinae</taxon>
        <taxon>Trichomalopsis</taxon>
    </lineage>
</organism>
<dbReference type="Proteomes" id="UP000215335">
    <property type="component" value="Unassembled WGS sequence"/>
</dbReference>
<dbReference type="AlphaFoldDB" id="A0A232EKG4"/>